<keyword evidence="4" id="KW-0067">ATP-binding</keyword>
<dbReference type="PANTHER" id="PTHR43553:SF24">
    <property type="entry name" value="ENERGY-COUPLING FACTOR TRANSPORTER ATP-BINDING PROTEIN ECFA1"/>
    <property type="match status" value="1"/>
</dbReference>
<reference evidence="7" key="1">
    <citation type="submission" date="2017-03" db="EMBL/GenBank/DDBJ databases">
        <authorList>
            <person name="Lund M.B."/>
        </authorList>
    </citation>
    <scope>NUCLEOTIDE SEQUENCE [LARGE SCALE GENOMIC DNA]</scope>
</reference>
<dbReference type="GO" id="GO:0043190">
    <property type="term" value="C:ATP-binding cassette (ABC) transporter complex"/>
    <property type="evidence" value="ECO:0007669"/>
    <property type="project" value="TreeGrafter"/>
</dbReference>
<dbReference type="InterPro" id="IPR003593">
    <property type="entry name" value="AAA+_ATPase"/>
</dbReference>
<dbReference type="InterPro" id="IPR027417">
    <property type="entry name" value="P-loop_NTPase"/>
</dbReference>
<dbReference type="Gene3D" id="3.40.50.300">
    <property type="entry name" value="P-loop containing nucleotide triphosphate hydrolases"/>
    <property type="match status" value="2"/>
</dbReference>
<evidence type="ECO:0000259" key="5">
    <source>
        <dbReference type="PROSITE" id="PS50893"/>
    </source>
</evidence>
<proteinExistence type="inferred from homology"/>
<evidence type="ECO:0000256" key="4">
    <source>
        <dbReference type="ARBA" id="ARBA00022840"/>
    </source>
</evidence>
<evidence type="ECO:0000313" key="6">
    <source>
        <dbReference type="EMBL" id="PDQ35106.1"/>
    </source>
</evidence>
<dbReference type="EMBL" id="NAEP01000040">
    <property type="protein sequence ID" value="PDQ35106.1"/>
    <property type="molecule type" value="Genomic_DNA"/>
</dbReference>
<feature type="domain" description="ABC transporter" evidence="5">
    <location>
        <begin position="35"/>
        <end position="276"/>
    </location>
</feature>
<gene>
    <name evidence="6" type="ORF">B5766_07775</name>
</gene>
<comment type="similarity">
    <text evidence="1">Belongs to the ABC transporter superfamily.</text>
</comment>
<evidence type="ECO:0000256" key="1">
    <source>
        <dbReference type="ARBA" id="ARBA00005417"/>
    </source>
</evidence>
<dbReference type="PANTHER" id="PTHR43553">
    <property type="entry name" value="HEAVY METAL TRANSPORTER"/>
    <property type="match status" value="1"/>
</dbReference>
<organism evidence="6 7">
    <name type="scientific">Candidatus Lumbricidiphila eiseniae</name>
    <dbReference type="NCBI Taxonomy" id="1969409"/>
    <lineage>
        <taxon>Bacteria</taxon>
        <taxon>Bacillati</taxon>
        <taxon>Actinomycetota</taxon>
        <taxon>Actinomycetes</taxon>
        <taxon>Micrococcales</taxon>
        <taxon>Microbacteriaceae</taxon>
        <taxon>Candidatus Lumbricidiphila</taxon>
    </lineage>
</organism>
<dbReference type="AlphaFoldDB" id="A0A2A6FR80"/>
<name>A0A2A6FR80_9MICO</name>
<dbReference type="PROSITE" id="PS50893">
    <property type="entry name" value="ABC_TRANSPORTER_2"/>
    <property type="match status" value="2"/>
</dbReference>
<dbReference type="SMART" id="SM00382">
    <property type="entry name" value="AAA"/>
    <property type="match status" value="2"/>
</dbReference>
<accession>A0A2A6FR80</accession>
<sequence>MARMVPGSRPRVHRCARSICRRAECLGSNLVENRIRPAAVTARGWGWRHAGRQRFAVSEVNLVLEPGERVLLLGPSGSGKSTLLRGLAGVLGGADEGDTVGELLVDGRPTRESRGRSALVLQDPDSQIVMGRVGDEVAFGCENLGVPRDGIWRRVGRALSDVGLRVPMEHPTHSLSGGHKQRLALATALAMQPGLLLLDEPTANLDPAGVVEVRDAVGRACDRTGTTLVVVEHRVAVWQHLVTRVVALDRRGRVIADGDVKTILTEQAGDLAAAGVWVPGLGADEAPPCPARDVPARDVPAAAPALEASGLAIGFPRHPPLHRALNFVIPTARTTVITGPNGLGKSTLALTLGGLLAPVAGRVNLSAALRAGLPGEPHRWRSRDLLTRIGTVFQEPEHQFVASTVQREVETSLRALRLSPPVIEKRVSALLERLRLDHLAAANPYTLSGGEQRRLTVASVLVAKPRVMILDEPTFGQDRHAWCELVGMLRELVAEGITLISVSHDDAYVELLGEVRLELTASGLAGISDATGLPSLAGSPSAAKASGVVGLPSLAGSPGATEASGVS</sequence>
<feature type="domain" description="ABC transporter" evidence="5">
    <location>
        <begin position="306"/>
        <end position="546"/>
    </location>
</feature>
<dbReference type="Pfam" id="PF00005">
    <property type="entry name" value="ABC_tran"/>
    <property type="match status" value="2"/>
</dbReference>
<dbReference type="GO" id="GO:0042626">
    <property type="term" value="F:ATPase-coupled transmembrane transporter activity"/>
    <property type="evidence" value="ECO:0007669"/>
    <property type="project" value="TreeGrafter"/>
</dbReference>
<evidence type="ECO:0000313" key="7">
    <source>
        <dbReference type="Proteomes" id="UP000219994"/>
    </source>
</evidence>
<dbReference type="PROSITE" id="PS00211">
    <property type="entry name" value="ABC_TRANSPORTER_1"/>
    <property type="match status" value="1"/>
</dbReference>
<dbReference type="InterPro" id="IPR003439">
    <property type="entry name" value="ABC_transporter-like_ATP-bd"/>
</dbReference>
<evidence type="ECO:0000256" key="2">
    <source>
        <dbReference type="ARBA" id="ARBA00022448"/>
    </source>
</evidence>
<dbReference type="SUPFAM" id="SSF52540">
    <property type="entry name" value="P-loop containing nucleoside triphosphate hydrolases"/>
    <property type="match status" value="2"/>
</dbReference>
<dbReference type="InterPro" id="IPR017871">
    <property type="entry name" value="ABC_transporter-like_CS"/>
</dbReference>
<dbReference type="Proteomes" id="UP000219994">
    <property type="component" value="Unassembled WGS sequence"/>
</dbReference>
<dbReference type="InterPro" id="IPR015856">
    <property type="entry name" value="ABC_transpr_CbiO/EcfA_su"/>
</dbReference>
<protein>
    <recommendedName>
        <fullName evidence="5">ABC transporter domain-containing protein</fullName>
    </recommendedName>
</protein>
<keyword evidence="2" id="KW-0813">Transport</keyword>
<dbReference type="CDD" id="cd03225">
    <property type="entry name" value="ABC_cobalt_CbiO_domain1"/>
    <property type="match status" value="2"/>
</dbReference>
<evidence type="ECO:0000256" key="3">
    <source>
        <dbReference type="ARBA" id="ARBA00022741"/>
    </source>
</evidence>
<dbReference type="GO" id="GO:0005524">
    <property type="term" value="F:ATP binding"/>
    <property type="evidence" value="ECO:0007669"/>
    <property type="project" value="UniProtKB-KW"/>
</dbReference>
<dbReference type="InterPro" id="IPR050095">
    <property type="entry name" value="ECF_ABC_transporter_ATP-bd"/>
</dbReference>
<dbReference type="GO" id="GO:0016887">
    <property type="term" value="F:ATP hydrolysis activity"/>
    <property type="evidence" value="ECO:0007669"/>
    <property type="project" value="InterPro"/>
</dbReference>
<keyword evidence="3" id="KW-0547">Nucleotide-binding</keyword>
<comment type="caution">
    <text evidence="6">The sequence shown here is derived from an EMBL/GenBank/DDBJ whole genome shotgun (WGS) entry which is preliminary data.</text>
</comment>